<dbReference type="Pfam" id="PF24270">
    <property type="entry name" value="HTH_Cmi2_C"/>
    <property type="match status" value="1"/>
</dbReference>
<dbReference type="InterPro" id="IPR011991">
    <property type="entry name" value="ArsR-like_HTH"/>
</dbReference>
<evidence type="ECO:0000256" key="5">
    <source>
        <dbReference type="SAM" id="MobiDB-lite"/>
    </source>
</evidence>
<reference evidence="7" key="1">
    <citation type="journal article" date="2020" name="bioRxiv">
        <title>A rank-normalized archaeal taxonomy based on genome phylogeny resolves widespread incomplete and uneven classifications.</title>
        <authorList>
            <person name="Rinke C."/>
            <person name="Chuvochina M."/>
            <person name="Mussig A.J."/>
            <person name="Chaumeil P.-A."/>
            <person name="Waite D.W."/>
            <person name="Whitman W.B."/>
            <person name="Parks D.H."/>
            <person name="Hugenholtz P."/>
        </authorList>
    </citation>
    <scope>NUCLEOTIDE SEQUENCE</scope>
    <source>
        <strain evidence="7">UBA12518</strain>
    </source>
</reference>
<sequence length="234" mass="26191">MDSTGLLDVLGNENRRRILKLLSERPCYVSELSGRLKVAPKAILQHLEALESAGIVSSFEGHQRRKYFQISENVLIEIFLSPYTFRIEAYLESPPPPQLAALIQRTPMAASPSSTEDKPSSTEDKERYNSSRIALSGLVRRIEQLKNAQRELSRAKQSLQIQLVNAIDAAMEHIETLSPDPLSAEIMAYLLREPKTSAQLLEALDISPEALEGALRRLKSMGLITEKGGKWRLI</sequence>
<dbReference type="CDD" id="cd00090">
    <property type="entry name" value="HTH_ARSR"/>
    <property type="match status" value="2"/>
</dbReference>
<dbReference type="Gene3D" id="1.10.10.10">
    <property type="entry name" value="Winged helix-like DNA-binding domain superfamily/Winged helix DNA-binding domain"/>
    <property type="match status" value="2"/>
</dbReference>
<evidence type="ECO:0000256" key="3">
    <source>
        <dbReference type="ARBA" id="ARBA00023163"/>
    </source>
</evidence>
<dbReference type="Proteomes" id="UP000600363">
    <property type="component" value="Unassembled WGS sequence"/>
</dbReference>
<accession>A0A832RXB1</accession>
<dbReference type="GO" id="GO:0003700">
    <property type="term" value="F:DNA-binding transcription factor activity"/>
    <property type="evidence" value="ECO:0007669"/>
    <property type="project" value="InterPro"/>
</dbReference>
<evidence type="ECO:0000313" key="8">
    <source>
        <dbReference type="Proteomes" id="UP000600363"/>
    </source>
</evidence>
<evidence type="ECO:0000256" key="4">
    <source>
        <dbReference type="SAM" id="Coils"/>
    </source>
</evidence>
<dbReference type="PANTHER" id="PTHR33154:SF33">
    <property type="entry name" value="TRANSCRIPTIONAL REPRESSOR SDPR"/>
    <property type="match status" value="1"/>
</dbReference>
<feature type="coiled-coil region" evidence="4">
    <location>
        <begin position="135"/>
        <end position="165"/>
    </location>
</feature>
<feature type="compositionally biased region" description="Basic and acidic residues" evidence="5">
    <location>
        <begin position="115"/>
        <end position="128"/>
    </location>
</feature>
<dbReference type="AlphaFoldDB" id="A0A832RXB1"/>
<protein>
    <submittedName>
        <fullName evidence="7">ArsR family transcriptional regulator</fullName>
    </submittedName>
</protein>
<evidence type="ECO:0000256" key="1">
    <source>
        <dbReference type="ARBA" id="ARBA00023015"/>
    </source>
</evidence>
<name>A0A832RXB1_9EURY</name>
<dbReference type="SUPFAM" id="SSF46785">
    <property type="entry name" value="Winged helix' DNA-binding domain"/>
    <property type="match status" value="2"/>
</dbReference>
<evidence type="ECO:0000313" key="7">
    <source>
        <dbReference type="EMBL" id="HIH69404.1"/>
    </source>
</evidence>
<comment type="caution">
    <text evidence="7">The sequence shown here is derived from an EMBL/GenBank/DDBJ whole genome shotgun (WGS) entry which is preliminary data.</text>
</comment>
<gene>
    <name evidence="7" type="ORF">HA299_02100</name>
</gene>
<feature type="domain" description="HTH arsR-type" evidence="6">
    <location>
        <begin position="1"/>
        <end position="89"/>
    </location>
</feature>
<dbReference type="InterPro" id="IPR051081">
    <property type="entry name" value="HTH_MetalResp_TranReg"/>
</dbReference>
<dbReference type="Pfam" id="PF01022">
    <property type="entry name" value="HTH_5"/>
    <property type="match status" value="1"/>
</dbReference>
<dbReference type="GO" id="GO:0003677">
    <property type="term" value="F:DNA binding"/>
    <property type="evidence" value="ECO:0007669"/>
    <property type="project" value="UniProtKB-KW"/>
</dbReference>
<dbReference type="InterPro" id="IPR036390">
    <property type="entry name" value="WH_DNA-bd_sf"/>
</dbReference>
<dbReference type="InterPro" id="IPR001845">
    <property type="entry name" value="HTH_ArsR_DNA-bd_dom"/>
</dbReference>
<dbReference type="InterPro" id="IPR056346">
    <property type="entry name" value="HTH_Cmi2_C"/>
</dbReference>
<keyword evidence="4" id="KW-0175">Coiled coil</keyword>
<keyword evidence="2" id="KW-0238">DNA-binding</keyword>
<organism evidence="7 8">
    <name type="scientific">Methermicoccus shengliensis</name>
    <dbReference type="NCBI Taxonomy" id="660064"/>
    <lineage>
        <taxon>Archaea</taxon>
        <taxon>Methanobacteriati</taxon>
        <taxon>Methanobacteriota</taxon>
        <taxon>Stenosarchaea group</taxon>
        <taxon>Methanomicrobia</taxon>
        <taxon>Methanosarcinales</taxon>
        <taxon>Methermicoccaceae</taxon>
        <taxon>Methermicoccus</taxon>
    </lineage>
</organism>
<keyword evidence="1" id="KW-0805">Transcription regulation</keyword>
<dbReference type="SMART" id="SM00418">
    <property type="entry name" value="HTH_ARSR"/>
    <property type="match status" value="1"/>
</dbReference>
<dbReference type="RefSeq" id="WP_052353194.1">
    <property type="nucleotide sequence ID" value="NZ_DUIH01000009.1"/>
</dbReference>
<evidence type="ECO:0000259" key="6">
    <source>
        <dbReference type="PROSITE" id="PS50987"/>
    </source>
</evidence>
<keyword evidence="3" id="KW-0804">Transcription</keyword>
<evidence type="ECO:0000256" key="2">
    <source>
        <dbReference type="ARBA" id="ARBA00023125"/>
    </source>
</evidence>
<dbReference type="InterPro" id="IPR036388">
    <property type="entry name" value="WH-like_DNA-bd_sf"/>
</dbReference>
<dbReference type="PROSITE" id="PS50987">
    <property type="entry name" value="HTH_ARSR_2"/>
    <property type="match status" value="1"/>
</dbReference>
<feature type="region of interest" description="Disordered" evidence="5">
    <location>
        <begin position="106"/>
        <end position="128"/>
    </location>
</feature>
<dbReference type="EMBL" id="DUIH01000009">
    <property type="protein sequence ID" value="HIH69404.1"/>
    <property type="molecule type" value="Genomic_DNA"/>
</dbReference>
<dbReference type="PANTHER" id="PTHR33154">
    <property type="entry name" value="TRANSCRIPTIONAL REGULATOR, ARSR FAMILY"/>
    <property type="match status" value="1"/>
</dbReference>
<proteinExistence type="predicted"/>